<dbReference type="STRING" id="1798364.A3G54_00535"/>
<dbReference type="PROSITE" id="PS51084">
    <property type="entry name" value="HIT_2"/>
    <property type="match status" value="1"/>
</dbReference>
<evidence type="ECO:0000313" key="3">
    <source>
        <dbReference type="EMBL" id="OGF93649.1"/>
    </source>
</evidence>
<dbReference type="Proteomes" id="UP000178894">
    <property type="component" value="Unassembled WGS sequence"/>
</dbReference>
<reference evidence="3 4" key="1">
    <citation type="journal article" date="2016" name="Nat. Commun.">
        <title>Thousands of microbial genomes shed light on interconnected biogeochemical processes in an aquifer system.</title>
        <authorList>
            <person name="Anantharaman K."/>
            <person name="Brown C.T."/>
            <person name="Hug L.A."/>
            <person name="Sharon I."/>
            <person name="Castelle C.J."/>
            <person name="Probst A.J."/>
            <person name="Thomas B.C."/>
            <person name="Singh A."/>
            <person name="Wilkins M.J."/>
            <person name="Karaoz U."/>
            <person name="Brodie E.L."/>
            <person name="Williams K.H."/>
            <person name="Hubbard S.S."/>
            <person name="Banfield J.F."/>
        </authorList>
    </citation>
    <scope>NUCLEOTIDE SEQUENCE [LARGE SCALE GENOMIC DNA]</scope>
</reference>
<gene>
    <name evidence="3" type="ORF">A3G54_00535</name>
</gene>
<dbReference type="InterPro" id="IPR036265">
    <property type="entry name" value="HIT-like_sf"/>
</dbReference>
<dbReference type="EMBL" id="MFIQ01000011">
    <property type="protein sequence ID" value="OGF93649.1"/>
    <property type="molecule type" value="Genomic_DNA"/>
</dbReference>
<dbReference type="Gene3D" id="3.30.428.10">
    <property type="entry name" value="HIT-like"/>
    <property type="match status" value="1"/>
</dbReference>
<feature type="domain" description="HIT" evidence="2">
    <location>
        <begin position="1"/>
        <end position="94"/>
    </location>
</feature>
<dbReference type="AlphaFoldDB" id="A0A1F5Y0H6"/>
<proteinExistence type="predicted"/>
<dbReference type="Pfam" id="PF01230">
    <property type="entry name" value="HIT"/>
    <property type="match status" value="1"/>
</dbReference>
<evidence type="ECO:0000256" key="1">
    <source>
        <dbReference type="PROSITE-ProRule" id="PRU00464"/>
    </source>
</evidence>
<dbReference type="GO" id="GO:0003824">
    <property type="term" value="F:catalytic activity"/>
    <property type="evidence" value="ECO:0007669"/>
    <property type="project" value="InterPro"/>
</dbReference>
<dbReference type="SUPFAM" id="SSF54197">
    <property type="entry name" value="HIT-like"/>
    <property type="match status" value="1"/>
</dbReference>
<evidence type="ECO:0000259" key="2">
    <source>
        <dbReference type="PROSITE" id="PS51084"/>
    </source>
</evidence>
<organism evidence="3 4">
    <name type="scientific">Candidatus Giovannonibacteria bacterium RIFCSPLOWO2_12_FULL_44_15</name>
    <dbReference type="NCBI Taxonomy" id="1798364"/>
    <lineage>
        <taxon>Bacteria</taxon>
        <taxon>Candidatus Giovannoniibacteriota</taxon>
    </lineage>
</organism>
<comment type="caution">
    <text evidence="1">Lacks conserved residue(s) required for the propagation of feature annotation.</text>
</comment>
<protein>
    <recommendedName>
        <fullName evidence="2">HIT domain-containing protein</fullName>
    </recommendedName>
</protein>
<evidence type="ECO:0000313" key="4">
    <source>
        <dbReference type="Proteomes" id="UP000178894"/>
    </source>
</evidence>
<sequence length="122" mass="14294">MGEKVFAVLSNPRLLPGHTLVIPKRHVEKIADLMQDERKELFNTVIALQKKIIGKIATGCDMRHMYRPFASESKARVDHLQIHLLPREVNDFLKDIMRLEKKMWTALVPSERERFTKLFSKK</sequence>
<dbReference type="InterPro" id="IPR011146">
    <property type="entry name" value="HIT-like"/>
</dbReference>
<accession>A0A1F5Y0H6</accession>
<name>A0A1F5Y0H6_9BACT</name>
<comment type="caution">
    <text evidence="3">The sequence shown here is derived from an EMBL/GenBank/DDBJ whole genome shotgun (WGS) entry which is preliminary data.</text>
</comment>